<dbReference type="GeneID" id="8628715"/>
<dbReference type="EMBL" id="AAFI02000190">
    <property type="protein sequence ID" value="EAL61222.1"/>
    <property type="molecule type" value="Genomic_DNA"/>
</dbReference>
<comment type="caution">
    <text evidence="1">The sequence shown here is derived from an EMBL/GenBank/DDBJ whole genome shotgun (WGS) entry which is preliminary data.</text>
</comment>
<proteinExistence type="predicted"/>
<dbReference type="RefSeq" id="XP_629650.1">
    <property type="nucleotide sequence ID" value="XM_629648.1"/>
</dbReference>
<organism evidence="1 2">
    <name type="scientific">Dictyostelium discoideum</name>
    <name type="common">Social amoeba</name>
    <dbReference type="NCBI Taxonomy" id="44689"/>
    <lineage>
        <taxon>Eukaryota</taxon>
        <taxon>Amoebozoa</taxon>
        <taxon>Evosea</taxon>
        <taxon>Eumycetozoa</taxon>
        <taxon>Dictyostelia</taxon>
        <taxon>Dictyosteliales</taxon>
        <taxon>Dictyosteliaceae</taxon>
        <taxon>Dictyostelium</taxon>
    </lineage>
</organism>
<sequence>MTQPNLMLYSFGLEPDIIDKLLNLINENEELKEKRIKDKHIICVGV</sequence>
<evidence type="ECO:0000313" key="2">
    <source>
        <dbReference type="Proteomes" id="UP000002195"/>
    </source>
</evidence>
<dbReference type="KEGG" id="ddi:DDB_G0292486"/>
<dbReference type="Proteomes" id="UP000002195">
    <property type="component" value="Unassembled WGS sequence"/>
</dbReference>
<accession>Q54D46</accession>
<protein>
    <submittedName>
        <fullName evidence="1">Uncharacterized protein</fullName>
    </submittedName>
</protein>
<gene>
    <name evidence="1" type="ORF">DDB_G0292486</name>
</gene>
<evidence type="ECO:0000313" key="1">
    <source>
        <dbReference type="EMBL" id="EAL61222.1"/>
    </source>
</evidence>
<dbReference type="InParanoid" id="Q54D46"/>
<reference evidence="1 2" key="1">
    <citation type="journal article" date="2005" name="Nature">
        <title>The genome of the social amoeba Dictyostelium discoideum.</title>
        <authorList>
            <consortium name="The Dictyostelium discoideum Sequencing Consortium"/>
            <person name="Eichinger L."/>
            <person name="Pachebat J.A."/>
            <person name="Glockner G."/>
            <person name="Rajandream M.A."/>
            <person name="Sucgang R."/>
            <person name="Berriman M."/>
            <person name="Song J."/>
            <person name="Olsen R."/>
            <person name="Szafranski K."/>
            <person name="Xu Q."/>
            <person name="Tunggal B."/>
            <person name="Kummerfeld S."/>
            <person name="Madera M."/>
            <person name="Konfortov B.A."/>
            <person name="Rivero F."/>
            <person name="Bankier A.T."/>
            <person name="Lehmann R."/>
            <person name="Hamlin N."/>
            <person name="Davies R."/>
            <person name="Gaudet P."/>
            <person name="Fey P."/>
            <person name="Pilcher K."/>
            <person name="Chen G."/>
            <person name="Saunders D."/>
            <person name="Sodergren E."/>
            <person name="Davis P."/>
            <person name="Kerhornou A."/>
            <person name="Nie X."/>
            <person name="Hall N."/>
            <person name="Anjard C."/>
            <person name="Hemphill L."/>
            <person name="Bason N."/>
            <person name="Farbrother P."/>
            <person name="Desany B."/>
            <person name="Just E."/>
            <person name="Morio T."/>
            <person name="Rost R."/>
            <person name="Churcher C."/>
            <person name="Cooper J."/>
            <person name="Haydock S."/>
            <person name="van Driessche N."/>
            <person name="Cronin A."/>
            <person name="Goodhead I."/>
            <person name="Muzny D."/>
            <person name="Mourier T."/>
            <person name="Pain A."/>
            <person name="Lu M."/>
            <person name="Harper D."/>
            <person name="Lindsay R."/>
            <person name="Hauser H."/>
            <person name="James K."/>
            <person name="Quiles M."/>
            <person name="Madan Babu M."/>
            <person name="Saito T."/>
            <person name="Buchrieser C."/>
            <person name="Wardroper A."/>
            <person name="Felder M."/>
            <person name="Thangavelu M."/>
            <person name="Johnson D."/>
            <person name="Knights A."/>
            <person name="Loulseged H."/>
            <person name="Mungall K."/>
            <person name="Oliver K."/>
            <person name="Price C."/>
            <person name="Quail M.A."/>
            <person name="Urushihara H."/>
            <person name="Hernandez J."/>
            <person name="Rabbinowitsch E."/>
            <person name="Steffen D."/>
            <person name="Sanders M."/>
            <person name="Ma J."/>
            <person name="Kohara Y."/>
            <person name="Sharp S."/>
            <person name="Simmonds M."/>
            <person name="Spiegler S."/>
            <person name="Tivey A."/>
            <person name="Sugano S."/>
            <person name="White B."/>
            <person name="Walker D."/>
            <person name="Woodward J."/>
            <person name="Winckler T."/>
            <person name="Tanaka Y."/>
            <person name="Shaulsky G."/>
            <person name="Schleicher M."/>
            <person name="Weinstock G."/>
            <person name="Rosenthal A."/>
            <person name="Cox E.C."/>
            <person name="Chisholm R.L."/>
            <person name="Gibbs R."/>
            <person name="Loomis W.F."/>
            <person name="Platzer M."/>
            <person name="Kay R.R."/>
            <person name="Williams J."/>
            <person name="Dear P.H."/>
            <person name="Noegel A.A."/>
            <person name="Barrell B."/>
            <person name="Kuspa A."/>
        </authorList>
    </citation>
    <scope>NUCLEOTIDE SEQUENCE [LARGE SCALE GENOMIC DNA]</scope>
    <source>
        <strain evidence="1 2">AX4</strain>
    </source>
</reference>
<keyword evidence="2" id="KW-1185">Reference proteome</keyword>
<dbReference type="HOGENOM" id="CLU_3192452_0_0_1"/>
<name>Q54D46_DICDI</name>
<dbReference type="AlphaFoldDB" id="Q54D46"/>
<dbReference type="PaxDb" id="44689-DDB0184427"/>